<evidence type="ECO:0000256" key="12">
    <source>
        <dbReference type="SAM" id="Phobius"/>
    </source>
</evidence>
<dbReference type="GO" id="GO:0005525">
    <property type="term" value="F:GTP binding"/>
    <property type="evidence" value="ECO:0007669"/>
    <property type="project" value="UniProtKB-KW"/>
</dbReference>
<gene>
    <name evidence="13" type="ORF">D6D01_02098</name>
</gene>
<dbReference type="GO" id="GO:0016787">
    <property type="term" value="F:hydrolase activity"/>
    <property type="evidence" value="ECO:0007669"/>
    <property type="project" value="UniProtKB-KW"/>
</dbReference>
<evidence type="ECO:0000256" key="4">
    <source>
        <dbReference type="ARBA" id="ARBA00022692"/>
    </source>
</evidence>
<evidence type="ECO:0000256" key="7">
    <source>
        <dbReference type="ARBA" id="ARBA00022989"/>
    </source>
</evidence>
<feature type="transmembrane region" description="Helical" evidence="12">
    <location>
        <begin position="67"/>
        <end position="89"/>
    </location>
</feature>
<dbReference type="PRINTS" id="PR00449">
    <property type="entry name" value="RASTRNSFRMNG"/>
</dbReference>
<evidence type="ECO:0000313" key="13">
    <source>
        <dbReference type="EMBL" id="THY33969.1"/>
    </source>
</evidence>
<keyword evidence="6" id="KW-0256">Endoplasmic reticulum</keyword>
<evidence type="ECO:0000256" key="3">
    <source>
        <dbReference type="ARBA" id="ARBA00020256"/>
    </source>
</evidence>
<keyword evidence="9 12" id="KW-0472">Membrane</keyword>
<comment type="subcellular location">
    <subcellularLocation>
        <location evidence="1">Endoplasmic reticulum membrane</location>
        <topology evidence="1">Single-pass membrane protein</topology>
    </subcellularLocation>
</comment>
<organism evidence="13 14">
    <name type="scientific">Aureobasidium pullulans</name>
    <name type="common">Black yeast</name>
    <name type="synonym">Pullularia pullulans</name>
    <dbReference type="NCBI Taxonomy" id="5580"/>
    <lineage>
        <taxon>Eukaryota</taxon>
        <taxon>Fungi</taxon>
        <taxon>Dikarya</taxon>
        <taxon>Ascomycota</taxon>
        <taxon>Pezizomycotina</taxon>
        <taxon>Dothideomycetes</taxon>
        <taxon>Dothideomycetidae</taxon>
        <taxon>Dothideales</taxon>
        <taxon>Saccotheciaceae</taxon>
        <taxon>Aureobasidium</taxon>
    </lineage>
</organism>
<feature type="region of interest" description="Disordered" evidence="11">
    <location>
        <begin position="148"/>
        <end position="171"/>
    </location>
</feature>
<evidence type="ECO:0000256" key="1">
    <source>
        <dbReference type="ARBA" id="ARBA00004389"/>
    </source>
</evidence>
<evidence type="ECO:0000256" key="6">
    <source>
        <dbReference type="ARBA" id="ARBA00022824"/>
    </source>
</evidence>
<keyword evidence="10" id="KW-0675">Receptor</keyword>
<keyword evidence="13" id="KW-0378">Hydrolase</keyword>
<dbReference type="SUPFAM" id="SSF52540">
    <property type="entry name" value="P-loop containing nucleoside triphosphate hydrolases"/>
    <property type="match status" value="1"/>
</dbReference>
<dbReference type="Proteomes" id="UP000306584">
    <property type="component" value="Unassembled WGS sequence"/>
</dbReference>
<protein>
    <recommendedName>
        <fullName evidence="3">Signal recognition particle receptor subunit beta</fullName>
    </recommendedName>
</protein>
<name>A0A4S9LVQ8_AURPU</name>
<evidence type="ECO:0000256" key="10">
    <source>
        <dbReference type="ARBA" id="ARBA00023170"/>
    </source>
</evidence>
<accession>A0A4S9LVQ8</accession>
<dbReference type="EMBL" id="QZBD01000044">
    <property type="protein sequence ID" value="THY33969.1"/>
    <property type="molecule type" value="Genomic_DNA"/>
</dbReference>
<keyword evidence="8" id="KW-0342">GTP-binding</keyword>
<keyword evidence="5" id="KW-0547">Nucleotide-binding</keyword>
<dbReference type="AlphaFoldDB" id="A0A4S9LVQ8"/>
<evidence type="ECO:0000313" key="14">
    <source>
        <dbReference type="Proteomes" id="UP000306584"/>
    </source>
</evidence>
<comment type="caution">
    <text evidence="13">The sequence shown here is derived from an EMBL/GenBank/DDBJ whole genome shotgun (WGS) entry which is preliminary data.</text>
</comment>
<dbReference type="InterPro" id="IPR019009">
    <property type="entry name" value="SRP_receptor_beta_su"/>
</dbReference>
<keyword evidence="7 12" id="KW-1133">Transmembrane helix</keyword>
<comment type="similarity">
    <text evidence="2">Belongs to the SRP receptor beta subunit family.</text>
</comment>
<evidence type="ECO:0000256" key="11">
    <source>
        <dbReference type="SAM" id="MobiDB-lite"/>
    </source>
</evidence>
<dbReference type="InterPro" id="IPR027417">
    <property type="entry name" value="P-loop_NTPase"/>
</dbReference>
<feature type="compositionally biased region" description="Basic and acidic residues" evidence="11">
    <location>
        <begin position="148"/>
        <end position="164"/>
    </location>
</feature>
<sequence>MFNNVVRPAWSGRRLEKQQRDREASDGSLQWVVSRASSYLLLQAKTTMAVDMDTVREWLTWSFSPSLGAIVFTLLLSLSLPIIFHLFLYRQRAAVVVPSFVLLGPSGAGKTTLLTLFERGTPTATHTSQAPQTVTCNLPAGVTAESHKYRASDDPSTKRERQIDVTDTPGHGKLRQHAYDAIASATSLKGLIFVVDAAAMSSPQGLAEAATYLHDILLALQKRHTGAKTSKGPAGIPVLIAANKLDLFTALPAQLVKKRLEEEITKIRSTRAKGLLDSAVDIEGDDEDREWLGEGGEGNFNFGQMKEAEIEVSVIGGNASAKGEEKTQVEQWWGWIAQQM</sequence>
<evidence type="ECO:0000256" key="9">
    <source>
        <dbReference type="ARBA" id="ARBA00023136"/>
    </source>
</evidence>
<dbReference type="Pfam" id="PF09439">
    <property type="entry name" value="SRPRB"/>
    <property type="match status" value="1"/>
</dbReference>
<evidence type="ECO:0000256" key="8">
    <source>
        <dbReference type="ARBA" id="ARBA00023134"/>
    </source>
</evidence>
<reference evidence="13 14" key="1">
    <citation type="submission" date="2018-10" db="EMBL/GenBank/DDBJ databases">
        <title>Fifty Aureobasidium pullulans genomes reveal a recombining polyextremotolerant generalist.</title>
        <authorList>
            <person name="Gostincar C."/>
            <person name="Turk M."/>
            <person name="Zajc J."/>
            <person name="Gunde-Cimerman N."/>
        </authorList>
    </citation>
    <scope>NUCLEOTIDE SEQUENCE [LARGE SCALE GENOMIC DNA]</scope>
    <source>
        <strain evidence="13 14">EXF-6604</strain>
    </source>
</reference>
<proteinExistence type="inferred from homology"/>
<keyword evidence="4 12" id="KW-0812">Transmembrane</keyword>
<dbReference type="Gene3D" id="3.40.50.300">
    <property type="entry name" value="P-loop containing nucleotide triphosphate hydrolases"/>
    <property type="match status" value="1"/>
</dbReference>
<dbReference type="GO" id="GO:0005789">
    <property type="term" value="C:endoplasmic reticulum membrane"/>
    <property type="evidence" value="ECO:0007669"/>
    <property type="project" value="UniProtKB-SubCell"/>
</dbReference>
<evidence type="ECO:0000256" key="2">
    <source>
        <dbReference type="ARBA" id="ARBA00005619"/>
    </source>
</evidence>
<dbReference type="CDD" id="cd04105">
    <property type="entry name" value="SR_beta"/>
    <property type="match status" value="1"/>
</dbReference>
<evidence type="ECO:0000256" key="5">
    <source>
        <dbReference type="ARBA" id="ARBA00022741"/>
    </source>
</evidence>